<reference evidence="6 7" key="1">
    <citation type="submission" date="2019-04" db="EMBL/GenBank/DDBJ databases">
        <title>Draft genome sequence of Gemmobacter aestuarii sp. nov.</title>
        <authorList>
            <person name="Hameed A."/>
            <person name="Lin S.-Y."/>
            <person name="Shahina M."/>
            <person name="Lai W.-A."/>
            <person name="Young C.-C."/>
        </authorList>
    </citation>
    <scope>NUCLEOTIDE SEQUENCE [LARGE SCALE GENOMIC DNA]</scope>
    <source>
        <strain evidence="6 7">CC-PW-75</strain>
    </source>
</reference>
<evidence type="ECO:0000256" key="4">
    <source>
        <dbReference type="ARBA" id="ARBA00022840"/>
    </source>
</evidence>
<dbReference type="InterPro" id="IPR003593">
    <property type="entry name" value="AAA+_ATPase"/>
</dbReference>
<evidence type="ECO:0000313" key="6">
    <source>
        <dbReference type="EMBL" id="THD83579.1"/>
    </source>
</evidence>
<dbReference type="GO" id="GO:0016887">
    <property type="term" value="F:ATP hydrolysis activity"/>
    <property type="evidence" value="ECO:0007669"/>
    <property type="project" value="InterPro"/>
</dbReference>
<dbReference type="RefSeq" id="WP_136394473.1">
    <property type="nucleotide sequence ID" value="NZ_SSND01000002.1"/>
</dbReference>
<dbReference type="PANTHER" id="PTHR46743">
    <property type="entry name" value="TEICHOIC ACIDS EXPORT ATP-BINDING PROTEIN TAGH"/>
    <property type="match status" value="1"/>
</dbReference>
<dbReference type="Proteomes" id="UP000309450">
    <property type="component" value="Unassembled WGS sequence"/>
</dbReference>
<keyword evidence="2" id="KW-0813">Transport</keyword>
<evidence type="ECO:0000313" key="7">
    <source>
        <dbReference type="Proteomes" id="UP000309450"/>
    </source>
</evidence>
<evidence type="ECO:0000256" key="1">
    <source>
        <dbReference type="ARBA" id="ARBA00005417"/>
    </source>
</evidence>
<dbReference type="GO" id="GO:0005524">
    <property type="term" value="F:ATP binding"/>
    <property type="evidence" value="ECO:0007669"/>
    <property type="project" value="UniProtKB-KW"/>
</dbReference>
<dbReference type="SUPFAM" id="SSF52540">
    <property type="entry name" value="P-loop containing nucleoside triphosphate hydrolases"/>
    <property type="match status" value="1"/>
</dbReference>
<dbReference type="InterPro" id="IPR003439">
    <property type="entry name" value="ABC_transporter-like_ATP-bd"/>
</dbReference>
<name>A0A4S3MMP2_9RHOB</name>
<dbReference type="PANTHER" id="PTHR46743:SF2">
    <property type="entry name" value="TEICHOIC ACIDS EXPORT ATP-BINDING PROTEIN TAGH"/>
    <property type="match status" value="1"/>
</dbReference>
<dbReference type="EMBL" id="SSND01000002">
    <property type="protein sequence ID" value="THD83579.1"/>
    <property type="molecule type" value="Genomic_DNA"/>
</dbReference>
<gene>
    <name evidence="6" type="ORF">E7811_09875</name>
</gene>
<dbReference type="Pfam" id="PF00005">
    <property type="entry name" value="ABC_tran"/>
    <property type="match status" value="1"/>
</dbReference>
<dbReference type="InterPro" id="IPR015860">
    <property type="entry name" value="ABC_transpr_TagH-like"/>
</dbReference>
<keyword evidence="7" id="KW-1185">Reference proteome</keyword>
<proteinExistence type="inferred from homology"/>
<keyword evidence="4 6" id="KW-0067">ATP-binding</keyword>
<protein>
    <submittedName>
        <fullName evidence="6">ABC transporter ATP-binding protein</fullName>
    </submittedName>
</protein>
<dbReference type="PROSITE" id="PS50893">
    <property type="entry name" value="ABC_TRANSPORTER_2"/>
    <property type="match status" value="1"/>
</dbReference>
<sequence>MIVLRNVCKSFVMDGVRKVVADNISFTIPSRTSVALLGRNGAGKSTLLSMIGGLTDLDSGTITSTGTISWPVGFRGSFHSDLSGAQNVRFVARVYGVDSDELVDFVADFAELGDHFHMPVRTYSAGMRSRLSFGLSMGIHFDTYLVDEVTSVGDAVFRVKSAKVFTARLRESAAVVVTHSMAQVRKLCTAAAVLENGHLTYFEDIEEGIAQHLRNMNIDSEEADEMEEDG</sequence>
<dbReference type="InterPro" id="IPR050683">
    <property type="entry name" value="Bact_Polysacc_Export_ATP-bd"/>
</dbReference>
<dbReference type="PROSITE" id="PS00211">
    <property type="entry name" value="ABC_TRANSPORTER_1"/>
    <property type="match status" value="1"/>
</dbReference>
<feature type="domain" description="ABC transporter" evidence="5">
    <location>
        <begin position="2"/>
        <end position="221"/>
    </location>
</feature>
<comment type="similarity">
    <text evidence="1">Belongs to the ABC transporter superfamily.</text>
</comment>
<dbReference type="CDD" id="cd03220">
    <property type="entry name" value="ABC_KpsT_Wzt"/>
    <property type="match status" value="1"/>
</dbReference>
<dbReference type="OrthoDB" id="9778870at2"/>
<organism evidence="6 7">
    <name type="scientific">Aliigemmobacter aestuarii</name>
    <dbReference type="NCBI Taxonomy" id="1445661"/>
    <lineage>
        <taxon>Bacteria</taxon>
        <taxon>Pseudomonadati</taxon>
        <taxon>Pseudomonadota</taxon>
        <taxon>Alphaproteobacteria</taxon>
        <taxon>Rhodobacterales</taxon>
        <taxon>Paracoccaceae</taxon>
        <taxon>Aliigemmobacter</taxon>
    </lineage>
</organism>
<dbReference type="InterPro" id="IPR017871">
    <property type="entry name" value="ABC_transporter-like_CS"/>
</dbReference>
<dbReference type="Gene3D" id="3.40.50.300">
    <property type="entry name" value="P-loop containing nucleotide triphosphate hydrolases"/>
    <property type="match status" value="1"/>
</dbReference>
<evidence type="ECO:0000259" key="5">
    <source>
        <dbReference type="PROSITE" id="PS50893"/>
    </source>
</evidence>
<dbReference type="GO" id="GO:0140359">
    <property type="term" value="F:ABC-type transporter activity"/>
    <property type="evidence" value="ECO:0007669"/>
    <property type="project" value="InterPro"/>
</dbReference>
<keyword evidence="3" id="KW-0547">Nucleotide-binding</keyword>
<evidence type="ECO:0000256" key="3">
    <source>
        <dbReference type="ARBA" id="ARBA00022741"/>
    </source>
</evidence>
<dbReference type="SMART" id="SM00382">
    <property type="entry name" value="AAA"/>
    <property type="match status" value="1"/>
</dbReference>
<dbReference type="GO" id="GO:0016020">
    <property type="term" value="C:membrane"/>
    <property type="evidence" value="ECO:0007669"/>
    <property type="project" value="InterPro"/>
</dbReference>
<dbReference type="AlphaFoldDB" id="A0A4S3MMP2"/>
<evidence type="ECO:0000256" key="2">
    <source>
        <dbReference type="ARBA" id="ARBA00022448"/>
    </source>
</evidence>
<accession>A0A4S3MMP2</accession>
<comment type="caution">
    <text evidence="6">The sequence shown here is derived from an EMBL/GenBank/DDBJ whole genome shotgun (WGS) entry which is preliminary data.</text>
</comment>
<dbReference type="InterPro" id="IPR027417">
    <property type="entry name" value="P-loop_NTPase"/>
</dbReference>